<evidence type="ECO:0000313" key="2">
    <source>
        <dbReference type="EMBL" id="GAA5142911.1"/>
    </source>
</evidence>
<evidence type="ECO:0000313" key="3">
    <source>
        <dbReference type="Proteomes" id="UP001500221"/>
    </source>
</evidence>
<gene>
    <name evidence="2" type="ORF">GCM10023340_07180</name>
</gene>
<reference evidence="3" key="1">
    <citation type="journal article" date="2019" name="Int. J. Syst. Evol. Microbiol.">
        <title>The Global Catalogue of Microorganisms (GCM) 10K type strain sequencing project: providing services to taxonomists for standard genome sequencing and annotation.</title>
        <authorList>
            <consortium name="The Broad Institute Genomics Platform"/>
            <consortium name="The Broad Institute Genome Sequencing Center for Infectious Disease"/>
            <person name="Wu L."/>
            <person name="Ma J."/>
        </authorList>
    </citation>
    <scope>NUCLEOTIDE SEQUENCE [LARGE SCALE GENOMIC DNA]</scope>
    <source>
        <strain evidence="3">JCM 18459</strain>
    </source>
</reference>
<evidence type="ECO:0008006" key="4">
    <source>
        <dbReference type="Google" id="ProtNLM"/>
    </source>
</evidence>
<evidence type="ECO:0000256" key="1">
    <source>
        <dbReference type="SAM" id="MobiDB-lite"/>
    </source>
</evidence>
<accession>A0ABP9P9I0</accession>
<keyword evidence="3" id="KW-1185">Reference proteome</keyword>
<dbReference type="Proteomes" id="UP001500221">
    <property type="component" value="Unassembled WGS sequence"/>
</dbReference>
<feature type="compositionally biased region" description="Basic and acidic residues" evidence="1">
    <location>
        <begin position="1"/>
        <end position="23"/>
    </location>
</feature>
<name>A0ABP9P9I0_9ACTN</name>
<feature type="region of interest" description="Disordered" evidence="1">
    <location>
        <begin position="1"/>
        <end position="27"/>
    </location>
</feature>
<dbReference type="EMBL" id="BAABKG010000001">
    <property type="protein sequence ID" value="GAA5142911.1"/>
    <property type="molecule type" value="Genomic_DNA"/>
</dbReference>
<feature type="region of interest" description="Disordered" evidence="1">
    <location>
        <begin position="63"/>
        <end position="111"/>
    </location>
</feature>
<comment type="caution">
    <text evidence="2">The sequence shown here is derived from an EMBL/GenBank/DDBJ whole genome shotgun (WGS) entry which is preliminary data.</text>
</comment>
<organism evidence="2 3">
    <name type="scientific">Nocardioides marinquilinus</name>
    <dbReference type="NCBI Taxonomy" id="1210400"/>
    <lineage>
        <taxon>Bacteria</taxon>
        <taxon>Bacillati</taxon>
        <taxon>Actinomycetota</taxon>
        <taxon>Actinomycetes</taxon>
        <taxon>Propionibacteriales</taxon>
        <taxon>Nocardioidaceae</taxon>
        <taxon>Nocardioides</taxon>
    </lineage>
</organism>
<protein>
    <recommendedName>
        <fullName evidence="4">J domain-containing protein</fullName>
    </recommendedName>
</protein>
<proteinExistence type="predicted"/>
<feature type="compositionally biased region" description="Basic and acidic residues" evidence="1">
    <location>
        <begin position="78"/>
        <end position="111"/>
    </location>
</feature>
<feature type="compositionally biased region" description="Basic residues" evidence="1">
    <location>
        <begin position="65"/>
        <end position="74"/>
    </location>
</feature>
<sequence length="111" mass="12397">MTPEERERAAERRRVARQHHPDLGGDPEAFVAAMAALERPTRGSGAATAGPHGARHDVRLVPSARTRRRRRWGAARRAVADGARRVRDLRLPGRRPDEPAPDTDPHHDPHH</sequence>